<dbReference type="PANTHER" id="PTHR40260">
    <property type="entry name" value="BLR8190 PROTEIN"/>
    <property type="match status" value="1"/>
</dbReference>
<proteinExistence type="inferred from homology"/>
<dbReference type="Pfam" id="PF07110">
    <property type="entry name" value="EthD"/>
    <property type="match status" value="1"/>
</dbReference>
<dbReference type="Proteomes" id="UP001430848">
    <property type="component" value="Unassembled WGS sequence"/>
</dbReference>
<sequence>MSYKMPSALVTVVYPSQPDAKFDLDYYNTKHIGLVTEKWGKLGLQQYWVADLRPSNGPYAIQCTMLWESLEAFQKAAASEGSAAVFADVPNFTNLKATLLSGGVVKSG</sequence>
<protein>
    <recommendedName>
        <fullName evidence="2">EthD domain-containing protein</fullName>
    </recommendedName>
</protein>
<dbReference type="NCBIfam" id="TIGR02118">
    <property type="entry name" value="EthD family reductase"/>
    <property type="match status" value="1"/>
</dbReference>
<gene>
    <name evidence="3" type="ORF">SLS63_012341</name>
</gene>
<evidence type="ECO:0000256" key="1">
    <source>
        <dbReference type="ARBA" id="ARBA00005986"/>
    </source>
</evidence>
<evidence type="ECO:0000313" key="4">
    <source>
        <dbReference type="Proteomes" id="UP001430848"/>
    </source>
</evidence>
<feature type="domain" description="EthD" evidence="2">
    <location>
        <begin position="24"/>
        <end position="94"/>
    </location>
</feature>
<organism evidence="3 4">
    <name type="scientific">Diaporthe eres</name>
    <name type="common">Phomopsis oblonga</name>
    <dbReference type="NCBI Taxonomy" id="83184"/>
    <lineage>
        <taxon>Eukaryota</taxon>
        <taxon>Fungi</taxon>
        <taxon>Dikarya</taxon>
        <taxon>Ascomycota</taxon>
        <taxon>Pezizomycotina</taxon>
        <taxon>Sordariomycetes</taxon>
        <taxon>Sordariomycetidae</taxon>
        <taxon>Diaporthales</taxon>
        <taxon>Diaporthaceae</taxon>
        <taxon>Diaporthe</taxon>
        <taxon>Diaporthe eres species complex</taxon>
    </lineage>
</organism>
<accession>A0ABR1NRK3</accession>
<dbReference type="PANTHER" id="PTHR40260:SF2">
    <property type="entry name" value="BLR8190 PROTEIN"/>
    <property type="match status" value="1"/>
</dbReference>
<dbReference type="Gene3D" id="3.30.70.100">
    <property type="match status" value="1"/>
</dbReference>
<reference evidence="3 4" key="1">
    <citation type="submission" date="2024-02" db="EMBL/GenBank/DDBJ databases">
        <title>De novo assembly and annotation of 12 fungi associated with fruit tree decline syndrome in Ontario, Canada.</title>
        <authorList>
            <person name="Sulman M."/>
            <person name="Ellouze W."/>
            <person name="Ilyukhin E."/>
        </authorList>
    </citation>
    <scope>NUCLEOTIDE SEQUENCE [LARGE SCALE GENOMIC DNA]</scope>
    <source>
        <strain evidence="3 4">M169</strain>
    </source>
</reference>
<comment type="caution">
    <text evidence="3">The sequence shown here is derived from an EMBL/GenBank/DDBJ whole genome shotgun (WGS) entry which is preliminary data.</text>
</comment>
<dbReference type="InterPro" id="IPR011008">
    <property type="entry name" value="Dimeric_a/b-barrel"/>
</dbReference>
<dbReference type="EMBL" id="JAKNSF020000134">
    <property type="protein sequence ID" value="KAK7712693.1"/>
    <property type="molecule type" value="Genomic_DNA"/>
</dbReference>
<evidence type="ECO:0000259" key="2">
    <source>
        <dbReference type="Pfam" id="PF07110"/>
    </source>
</evidence>
<comment type="similarity">
    <text evidence="1">Belongs to the tpcK family.</text>
</comment>
<keyword evidence="4" id="KW-1185">Reference proteome</keyword>
<dbReference type="SUPFAM" id="SSF54909">
    <property type="entry name" value="Dimeric alpha+beta barrel"/>
    <property type="match status" value="1"/>
</dbReference>
<name>A0ABR1NRK3_DIAER</name>
<dbReference type="InterPro" id="IPR009799">
    <property type="entry name" value="EthD_dom"/>
</dbReference>
<evidence type="ECO:0000313" key="3">
    <source>
        <dbReference type="EMBL" id="KAK7712693.1"/>
    </source>
</evidence>